<dbReference type="GeneTree" id="ENSGT00940000159500"/>
<dbReference type="Ensembl" id="ENSOMYT00000108582.2">
    <property type="protein sequence ID" value="ENSOMYP00000114936.1"/>
    <property type="gene ID" value="ENSOMYG00000045289.2"/>
</dbReference>
<evidence type="ECO:0000313" key="2">
    <source>
        <dbReference type="Ensembl" id="ENSOMYP00000114936.1"/>
    </source>
</evidence>
<accession>A0A8K9V458</accession>
<dbReference type="AlphaFoldDB" id="A0A8K9V458"/>
<gene>
    <name evidence="2" type="primary">SGPP2</name>
</gene>
<reference evidence="2" key="3">
    <citation type="submission" date="2025-09" db="UniProtKB">
        <authorList>
            <consortium name="Ensembl"/>
        </authorList>
    </citation>
    <scope>IDENTIFICATION</scope>
</reference>
<organism evidence="2 3">
    <name type="scientific">Oncorhynchus mykiss</name>
    <name type="common">Rainbow trout</name>
    <name type="synonym">Salmo gairdneri</name>
    <dbReference type="NCBI Taxonomy" id="8022"/>
    <lineage>
        <taxon>Eukaryota</taxon>
        <taxon>Metazoa</taxon>
        <taxon>Chordata</taxon>
        <taxon>Craniata</taxon>
        <taxon>Vertebrata</taxon>
        <taxon>Euteleostomi</taxon>
        <taxon>Actinopterygii</taxon>
        <taxon>Neopterygii</taxon>
        <taxon>Teleostei</taxon>
        <taxon>Protacanthopterygii</taxon>
        <taxon>Salmoniformes</taxon>
        <taxon>Salmonidae</taxon>
        <taxon>Salmoninae</taxon>
        <taxon>Oncorhynchus</taxon>
    </lineage>
</organism>
<feature type="transmembrane region" description="Helical" evidence="1">
    <location>
        <begin position="199"/>
        <end position="225"/>
    </location>
</feature>
<feature type="transmembrane region" description="Helical" evidence="1">
    <location>
        <begin position="154"/>
        <end position="179"/>
    </location>
</feature>
<dbReference type="Proteomes" id="UP000694395">
    <property type="component" value="Chromosome 27"/>
</dbReference>
<evidence type="ECO:0000256" key="1">
    <source>
        <dbReference type="SAM" id="Phobius"/>
    </source>
</evidence>
<keyword evidence="1" id="KW-1133">Transmembrane helix</keyword>
<evidence type="ECO:0000313" key="3">
    <source>
        <dbReference type="Proteomes" id="UP000694395"/>
    </source>
</evidence>
<feature type="transmembrane region" description="Helical" evidence="1">
    <location>
        <begin position="35"/>
        <end position="53"/>
    </location>
</feature>
<name>A0A8K9V458_ONCMY</name>
<protein>
    <submittedName>
        <fullName evidence="2">Sphingosine-1-phosphate phosphatase 2</fullName>
    </submittedName>
</protein>
<keyword evidence="1" id="KW-0472">Membrane</keyword>
<keyword evidence="1" id="KW-0812">Transmembrane</keyword>
<keyword evidence="3" id="KW-1185">Reference proteome</keyword>
<reference evidence="2" key="2">
    <citation type="submission" date="2025-08" db="UniProtKB">
        <authorList>
            <consortium name="Ensembl"/>
        </authorList>
    </citation>
    <scope>IDENTIFICATION</scope>
</reference>
<feature type="transmembrane region" description="Helical" evidence="1">
    <location>
        <begin position="122"/>
        <end position="142"/>
    </location>
</feature>
<proteinExistence type="predicted"/>
<reference evidence="2" key="1">
    <citation type="submission" date="2020-07" db="EMBL/GenBank/DDBJ databases">
        <title>A long reads based de novo assembly of the rainbow trout Arlee double haploid line genome.</title>
        <authorList>
            <person name="Gao G."/>
            <person name="Palti Y."/>
        </authorList>
    </citation>
    <scope>NUCLEOTIDE SEQUENCE [LARGE SCALE GENOMIC DNA]</scope>
</reference>
<sequence>MIPGLETTPLRICKVLTLYPPQLSARPPYERRNRLLYFLFLVSAGLGHEVFTFPPCLHWNLDPFHCRRLVNIWTVTHLWLQKEILLSRRRRPPPVVRPMLRLEPLGSPAKLLLLSLGGDSSLDVICGALISATLIVVTYPYWETFDRLQLTSPLRALVLLDHYTTILGVSAGCSVSYWVNERLGVTFEPQGVLPVPLPALTLGGLALGSAALWWVQPVCGCCAPAMDCQSKTDARRRKGIEVPYKFTTYTVFTHCCWYFGPFLHADLL</sequence>